<dbReference type="PANTHER" id="PTHR41523">
    <property type="entry name" value="TWO-COMPONENT SYSTEM SENSOR PROTEIN"/>
    <property type="match status" value="1"/>
</dbReference>
<keyword evidence="7" id="KW-0067">ATP-binding</keyword>
<keyword evidence="9" id="KW-0472">Membrane</keyword>
<dbReference type="SMART" id="SM00387">
    <property type="entry name" value="HATPase_c"/>
    <property type="match status" value="1"/>
</dbReference>
<evidence type="ECO:0000256" key="1">
    <source>
        <dbReference type="ARBA" id="ARBA00000085"/>
    </source>
</evidence>
<feature type="repeat" description="TPR" evidence="8">
    <location>
        <begin position="141"/>
        <end position="174"/>
    </location>
</feature>
<dbReference type="InterPro" id="IPR005467">
    <property type="entry name" value="His_kinase_dom"/>
</dbReference>
<feature type="repeat" description="TPR" evidence="8">
    <location>
        <begin position="343"/>
        <end position="376"/>
    </location>
</feature>
<dbReference type="Pfam" id="PF07568">
    <property type="entry name" value="HisKA_2"/>
    <property type="match status" value="1"/>
</dbReference>
<dbReference type="PROSITE" id="PS50109">
    <property type="entry name" value="HIS_KIN"/>
    <property type="match status" value="1"/>
</dbReference>
<evidence type="ECO:0000259" key="10">
    <source>
        <dbReference type="PROSITE" id="PS50109"/>
    </source>
</evidence>
<keyword evidence="8" id="KW-0802">TPR repeat</keyword>
<dbReference type="AlphaFoldDB" id="A0A1N6ZE18"/>
<dbReference type="GO" id="GO:0004673">
    <property type="term" value="F:protein histidine kinase activity"/>
    <property type="evidence" value="ECO:0007669"/>
    <property type="project" value="UniProtKB-EC"/>
</dbReference>
<evidence type="ECO:0000256" key="2">
    <source>
        <dbReference type="ARBA" id="ARBA00012438"/>
    </source>
</evidence>
<keyword evidence="9" id="KW-0812">Transmembrane</keyword>
<dbReference type="Proteomes" id="UP000186953">
    <property type="component" value="Unassembled WGS sequence"/>
</dbReference>
<evidence type="ECO:0000256" key="7">
    <source>
        <dbReference type="ARBA" id="ARBA00022840"/>
    </source>
</evidence>
<dbReference type="EMBL" id="FTMA01000008">
    <property type="protein sequence ID" value="SIR25021.1"/>
    <property type="molecule type" value="Genomic_DNA"/>
</dbReference>
<dbReference type="InterPro" id="IPR011495">
    <property type="entry name" value="Sig_transdc_His_kin_sub2_dim/P"/>
</dbReference>
<dbReference type="OrthoDB" id="9767435at2"/>
<dbReference type="InterPro" id="IPR011990">
    <property type="entry name" value="TPR-like_helical_dom_sf"/>
</dbReference>
<keyword evidence="9" id="KW-1133">Transmembrane helix</keyword>
<dbReference type="RefSeq" id="WP_076550522.1">
    <property type="nucleotide sequence ID" value="NZ_FTMA01000008.1"/>
</dbReference>
<proteinExistence type="predicted"/>
<dbReference type="EC" id="2.7.13.3" evidence="2"/>
<evidence type="ECO:0000256" key="4">
    <source>
        <dbReference type="ARBA" id="ARBA00022679"/>
    </source>
</evidence>
<dbReference type="Pfam" id="PF13424">
    <property type="entry name" value="TPR_12"/>
    <property type="match status" value="1"/>
</dbReference>
<feature type="domain" description="Histidine kinase" evidence="10">
    <location>
        <begin position="459"/>
        <end position="650"/>
    </location>
</feature>
<evidence type="ECO:0000256" key="6">
    <source>
        <dbReference type="ARBA" id="ARBA00022777"/>
    </source>
</evidence>
<dbReference type="SUPFAM" id="SSF55874">
    <property type="entry name" value="ATPase domain of HSP90 chaperone/DNA topoisomerase II/histidine kinase"/>
    <property type="match status" value="1"/>
</dbReference>
<gene>
    <name evidence="11" type="ORF">SAMN05421797_108149</name>
</gene>
<dbReference type="SUPFAM" id="SSF48452">
    <property type="entry name" value="TPR-like"/>
    <property type="match status" value="3"/>
</dbReference>
<name>A0A1N6ZE18_9FLAO</name>
<dbReference type="SMART" id="SM00028">
    <property type="entry name" value="TPR"/>
    <property type="match status" value="6"/>
</dbReference>
<evidence type="ECO:0000256" key="3">
    <source>
        <dbReference type="ARBA" id="ARBA00022553"/>
    </source>
</evidence>
<dbReference type="PANTHER" id="PTHR41523:SF8">
    <property type="entry name" value="ETHYLENE RESPONSE SENSOR PROTEIN"/>
    <property type="match status" value="1"/>
</dbReference>
<keyword evidence="3" id="KW-0597">Phosphoprotein</keyword>
<accession>A0A1N6ZE18</accession>
<feature type="transmembrane region" description="Helical" evidence="9">
    <location>
        <begin position="417"/>
        <end position="436"/>
    </location>
</feature>
<dbReference type="PROSITE" id="PS50005">
    <property type="entry name" value="TPR"/>
    <property type="match status" value="2"/>
</dbReference>
<dbReference type="Pfam" id="PF13181">
    <property type="entry name" value="TPR_8"/>
    <property type="match status" value="1"/>
</dbReference>
<dbReference type="Gene3D" id="1.25.40.10">
    <property type="entry name" value="Tetratricopeptide repeat domain"/>
    <property type="match status" value="2"/>
</dbReference>
<reference evidence="12" key="1">
    <citation type="submission" date="2017-01" db="EMBL/GenBank/DDBJ databases">
        <authorList>
            <person name="Varghese N."/>
            <person name="Submissions S."/>
        </authorList>
    </citation>
    <scope>NUCLEOTIDE SEQUENCE [LARGE SCALE GENOMIC DNA]</scope>
    <source>
        <strain evidence="12">DSM 15366</strain>
    </source>
</reference>
<evidence type="ECO:0000313" key="12">
    <source>
        <dbReference type="Proteomes" id="UP000186953"/>
    </source>
</evidence>
<keyword evidence="5" id="KW-0547">Nucleotide-binding</keyword>
<dbReference type="Gene3D" id="3.30.565.10">
    <property type="entry name" value="Histidine kinase-like ATPase, C-terminal domain"/>
    <property type="match status" value="1"/>
</dbReference>
<dbReference type="Pfam" id="PF02518">
    <property type="entry name" value="HATPase_c"/>
    <property type="match status" value="1"/>
</dbReference>
<dbReference type="InterPro" id="IPR019734">
    <property type="entry name" value="TPR_rpt"/>
</dbReference>
<dbReference type="STRING" id="228959.SAMN05421797_108149"/>
<dbReference type="GO" id="GO:0005524">
    <property type="term" value="F:ATP binding"/>
    <property type="evidence" value="ECO:0007669"/>
    <property type="project" value="UniProtKB-KW"/>
</dbReference>
<keyword evidence="12" id="KW-1185">Reference proteome</keyword>
<keyword evidence="6 11" id="KW-0418">Kinase</keyword>
<evidence type="ECO:0000313" key="11">
    <source>
        <dbReference type="EMBL" id="SIR25021.1"/>
    </source>
</evidence>
<evidence type="ECO:0000256" key="8">
    <source>
        <dbReference type="PROSITE-ProRule" id="PRU00339"/>
    </source>
</evidence>
<dbReference type="InterPro" id="IPR036890">
    <property type="entry name" value="HATPase_C_sf"/>
</dbReference>
<dbReference type="InterPro" id="IPR003594">
    <property type="entry name" value="HATPase_dom"/>
</dbReference>
<evidence type="ECO:0000256" key="5">
    <source>
        <dbReference type="ARBA" id="ARBA00022741"/>
    </source>
</evidence>
<evidence type="ECO:0000256" key="9">
    <source>
        <dbReference type="SAM" id="Phobius"/>
    </source>
</evidence>
<protein>
    <recommendedName>
        <fullName evidence="2">histidine kinase</fullName>
        <ecNumber evidence="2">2.7.13.3</ecNumber>
    </recommendedName>
</protein>
<sequence>MRIAHLNIFQLILLWLLGSSLTYGQIVDLKEPNPYKKVFIETDNFGSSYLDTLAHHYRNMKTDSIKYSMLNDLSYYWHTRNLNTALDYTKEGLAITAPADSLWYGRFQITQGAILLRLEKLDSAQMVLESARAKVHSSDLAFLYTQLGYVYERRGQLDKAADYALKAMEIGNRLNDTKAIAMAYSDLSNLFWKQGKYESGVEYGLRSLELFETWGITDLDYDFTLYVTGNNYLALENYQQARKYYEQSIIIGERYGFYNNLSDVYISLVDLYTYLNDFNKATEAGKNAVKYAELLENNFMIMRSWLAIGKLQNKQENYPNAIESLLTSINVATKDFGDAYYLSSAYKELGNAYANEQDYKNAHDAFSEYDSLRNEVFTAEADHRISQLRTEFDVAKKENTIVLQEVQIKKQKSTQQLITIIAFLLLLLLLLAYKAISNNHKKNKLLQSKNSEKEFLLKEIHHRVKNNLEIVSSLLSLQASLIDDPKILNAMEQSQQRVHSMGMIHQKLYLGEQLATIEMKDYFINLSDYILHSFGKNKHIQVNIAMDELELEVDYAIPIGLIVNELMANALKYAFPNNRTGSIDLNLSKNEDVLVLAVSDNGIGIIEENLKKGNGFGTHLVNLLVKQLDGEMVLLIEKGTSVRIEFQTIKAA</sequence>
<keyword evidence="4" id="KW-0808">Transferase</keyword>
<dbReference type="Gene3D" id="3.30.450.20">
    <property type="entry name" value="PAS domain"/>
    <property type="match status" value="1"/>
</dbReference>
<organism evidence="11 12">
    <name type="scientific">Maribacter ulvicola</name>
    <dbReference type="NCBI Taxonomy" id="228959"/>
    <lineage>
        <taxon>Bacteria</taxon>
        <taxon>Pseudomonadati</taxon>
        <taxon>Bacteroidota</taxon>
        <taxon>Flavobacteriia</taxon>
        <taxon>Flavobacteriales</taxon>
        <taxon>Flavobacteriaceae</taxon>
        <taxon>Maribacter</taxon>
    </lineage>
</organism>
<comment type="catalytic activity">
    <reaction evidence="1">
        <text>ATP + protein L-histidine = ADP + protein N-phospho-L-histidine.</text>
        <dbReference type="EC" id="2.7.13.3"/>
    </reaction>
</comment>